<dbReference type="Proteomes" id="UP000242662">
    <property type="component" value="Unassembled WGS sequence"/>
</dbReference>
<sequence>MATRFGITEDTEKRLRQINFRKELLLSAVEQFEKGHGAFLASIIREKLEHPNSGGEV</sequence>
<keyword evidence="2" id="KW-1185">Reference proteome</keyword>
<dbReference type="AlphaFoldDB" id="A0A1G6HGX7"/>
<evidence type="ECO:0000313" key="1">
    <source>
        <dbReference type="EMBL" id="SDB92696.1"/>
    </source>
</evidence>
<proteinExistence type="predicted"/>
<name>A0A1G6HGX7_9BACI</name>
<evidence type="ECO:0000313" key="2">
    <source>
        <dbReference type="Proteomes" id="UP000242662"/>
    </source>
</evidence>
<dbReference type="STRING" id="1464122.SAMN05421737_103251"/>
<organism evidence="1 2">
    <name type="scientific">Shouchella lonarensis</name>
    <dbReference type="NCBI Taxonomy" id="1464122"/>
    <lineage>
        <taxon>Bacteria</taxon>
        <taxon>Bacillati</taxon>
        <taxon>Bacillota</taxon>
        <taxon>Bacilli</taxon>
        <taxon>Bacillales</taxon>
        <taxon>Bacillaceae</taxon>
        <taxon>Shouchella</taxon>
    </lineage>
</organism>
<accession>A0A1G6HGX7</accession>
<gene>
    <name evidence="1" type="ORF">SAMN05421737_103251</name>
</gene>
<dbReference type="EMBL" id="FMYM01000003">
    <property type="protein sequence ID" value="SDB92696.1"/>
    <property type="molecule type" value="Genomic_DNA"/>
</dbReference>
<reference evidence="2" key="1">
    <citation type="submission" date="2016-09" db="EMBL/GenBank/DDBJ databases">
        <authorList>
            <person name="Varghese N."/>
            <person name="Submissions S."/>
        </authorList>
    </citation>
    <scope>NUCLEOTIDE SEQUENCE [LARGE SCALE GENOMIC DNA]</scope>
    <source>
        <strain evidence="2">25nlg</strain>
    </source>
</reference>
<protein>
    <submittedName>
        <fullName evidence="1">Uncharacterized protein</fullName>
    </submittedName>
</protein>